<accession>A0A481P8D3</accession>
<dbReference type="GO" id="GO:0015990">
    <property type="term" value="P:electron transport coupled proton transport"/>
    <property type="evidence" value="ECO:0007669"/>
    <property type="project" value="TreeGrafter"/>
</dbReference>
<geneLocation type="mitochondrion" evidence="7"/>
<gene>
    <name evidence="7" type="primary">NADH4</name>
</gene>
<feature type="transmembrane region" description="Helical" evidence="5">
    <location>
        <begin position="415"/>
        <end position="435"/>
    </location>
</feature>
<keyword evidence="5" id="KW-1133">Transmembrane helix</keyword>
<evidence type="ECO:0000256" key="5">
    <source>
        <dbReference type="RuleBase" id="RU003297"/>
    </source>
</evidence>
<evidence type="ECO:0000256" key="3">
    <source>
        <dbReference type="ARBA" id="ARBA00021006"/>
    </source>
</evidence>
<dbReference type="AlphaFoldDB" id="A0A481P8D3"/>
<keyword evidence="5 7" id="KW-0496">Mitochondrion</keyword>
<keyword evidence="5" id="KW-0830">Ubiquinone</keyword>
<dbReference type="GO" id="GO:0003954">
    <property type="term" value="F:NADH dehydrogenase activity"/>
    <property type="evidence" value="ECO:0007669"/>
    <property type="project" value="TreeGrafter"/>
</dbReference>
<dbReference type="InterPro" id="IPR001750">
    <property type="entry name" value="ND/Mrp_TM"/>
</dbReference>
<comment type="similarity">
    <text evidence="1 5">Belongs to the complex I subunit 4 family.</text>
</comment>
<evidence type="ECO:0000256" key="4">
    <source>
        <dbReference type="ARBA" id="ARBA00049551"/>
    </source>
</evidence>
<feature type="transmembrane region" description="Helical" evidence="5">
    <location>
        <begin position="375"/>
        <end position="395"/>
    </location>
</feature>
<proteinExistence type="inferred from homology"/>
<organism evidence="7">
    <name type="scientific">Cephalodiscus hodgsoni</name>
    <dbReference type="NCBI Taxonomy" id="560606"/>
    <lineage>
        <taxon>Eukaryota</taxon>
        <taxon>Metazoa</taxon>
        <taxon>Hemichordata</taxon>
        <taxon>Pterobranchia</taxon>
        <taxon>Cephalodiscida</taxon>
        <taxon>Cephalodiscidae</taxon>
        <taxon>Cephalodiscus</taxon>
    </lineage>
</organism>
<feature type="transmembrane region" description="Helical" evidence="5">
    <location>
        <begin position="210"/>
        <end position="231"/>
    </location>
</feature>
<sequence length="445" mass="48900">MFLFSKLWRIILVIVCWGLGILGVWWCVFDGGVLVEVGLGGIKDWLSGLMVVVVFGVGVVVFLVGWVVSVGRGFGKEVLFILFISLLASGLSVVSVSVVGFYILFEMSVVPLLFLIWRFGKTYDRFKAAKMIVGWTVFWGLVFWSVISSVWWGVSEFCLLNIYGMGLCLVSGSWGLIGYGLVFSLFFVKLSVFGYHLWLPEAHVEAPSSASVLLGGVLLKLGAYGVIRFSLGVDFSGISGYQTVLWGFLGLLVFGVFVISYVTLFVFNWKKWVAFISVFHMSLGLCLWVLNYGVGYEGFVIQLVVHSFSCSSAFSLCEVVRLSSGSYGPESLSGQAGLVKGGQLSLLGVLFFGCGLIPFLGFFVEVLQGVCGVGFSLLFLVGVHFSFLVVLYSGIRWYQGGGWGGSFFRVKGGVVWGWLSIWVCFFIGLLFTVYWDLVVLFSYCG</sequence>
<keyword evidence="5" id="KW-0812">Transmembrane</keyword>
<evidence type="ECO:0000259" key="6">
    <source>
        <dbReference type="Pfam" id="PF00361"/>
    </source>
</evidence>
<dbReference type="Pfam" id="PF00361">
    <property type="entry name" value="Proton_antipo_M"/>
    <property type="match status" value="1"/>
</dbReference>
<feature type="domain" description="NADH:quinone oxidoreductase/Mrp antiporter transmembrane" evidence="6">
    <location>
        <begin position="96"/>
        <end position="384"/>
    </location>
</feature>
<dbReference type="EC" id="7.1.1.2" evidence="2 5"/>
<reference evidence="7" key="1">
    <citation type="journal article" date="2019" name="Genome Biol. Evol.">
        <title>Mitogenomics Reveals a Novel Genetic Code in Hemichordata.</title>
        <authorList>
            <person name="Li Y."/>
            <person name="Kocot K.M."/>
            <person name="Tassia M.G."/>
            <person name="Cannon J.T."/>
            <person name="Bernt M."/>
            <person name="Halanych K.M."/>
        </authorList>
    </citation>
    <scope>NUCLEOTIDE SEQUENCE</scope>
</reference>
<feature type="transmembrane region" description="Helical" evidence="5">
    <location>
        <begin position="132"/>
        <end position="154"/>
    </location>
</feature>
<dbReference type="GO" id="GO:0031966">
    <property type="term" value="C:mitochondrial membrane"/>
    <property type="evidence" value="ECO:0007669"/>
    <property type="project" value="UniProtKB-SubCell"/>
</dbReference>
<feature type="transmembrane region" description="Helical" evidence="5">
    <location>
        <begin position="46"/>
        <end position="66"/>
    </location>
</feature>
<dbReference type="GO" id="GO:0042773">
    <property type="term" value="P:ATP synthesis coupled electron transport"/>
    <property type="evidence" value="ECO:0007669"/>
    <property type="project" value="InterPro"/>
</dbReference>
<feature type="transmembrane region" description="Helical" evidence="5">
    <location>
        <begin position="243"/>
        <end position="267"/>
    </location>
</feature>
<dbReference type="PANTHER" id="PTHR43507">
    <property type="entry name" value="NADH-UBIQUINONE OXIDOREDUCTASE CHAIN 4"/>
    <property type="match status" value="1"/>
</dbReference>
<dbReference type="GO" id="GO:0048039">
    <property type="term" value="F:ubiquinone binding"/>
    <property type="evidence" value="ECO:0007669"/>
    <property type="project" value="TreeGrafter"/>
</dbReference>
<comment type="catalytic activity">
    <reaction evidence="4 5">
        <text>a ubiquinone + NADH + 5 H(+)(in) = a ubiquinol + NAD(+) + 4 H(+)(out)</text>
        <dbReference type="Rhea" id="RHEA:29091"/>
        <dbReference type="Rhea" id="RHEA-COMP:9565"/>
        <dbReference type="Rhea" id="RHEA-COMP:9566"/>
        <dbReference type="ChEBI" id="CHEBI:15378"/>
        <dbReference type="ChEBI" id="CHEBI:16389"/>
        <dbReference type="ChEBI" id="CHEBI:17976"/>
        <dbReference type="ChEBI" id="CHEBI:57540"/>
        <dbReference type="ChEBI" id="CHEBI:57945"/>
        <dbReference type="EC" id="7.1.1.2"/>
    </reaction>
</comment>
<keyword evidence="5" id="KW-0249">Electron transport</keyword>
<dbReference type="EMBL" id="MF374802">
    <property type="protein sequence ID" value="QAV59291.1"/>
    <property type="molecule type" value="Genomic_DNA"/>
</dbReference>
<evidence type="ECO:0000256" key="2">
    <source>
        <dbReference type="ARBA" id="ARBA00012944"/>
    </source>
</evidence>
<keyword evidence="5" id="KW-0679">Respiratory chain</keyword>
<feature type="transmembrane region" description="Helical" evidence="5">
    <location>
        <begin position="78"/>
        <end position="95"/>
    </location>
</feature>
<dbReference type="PANTHER" id="PTHR43507:SF1">
    <property type="entry name" value="NADH-UBIQUINONE OXIDOREDUCTASE CHAIN 4"/>
    <property type="match status" value="1"/>
</dbReference>
<evidence type="ECO:0000256" key="1">
    <source>
        <dbReference type="ARBA" id="ARBA00009025"/>
    </source>
</evidence>
<protein>
    <recommendedName>
        <fullName evidence="3 5">NADH-ubiquinone oxidoreductase chain 4</fullName>
        <ecNumber evidence="2 5">7.1.1.2</ecNumber>
    </recommendedName>
</protein>
<feature type="transmembrane region" description="Helical" evidence="5">
    <location>
        <begin position="272"/>
        <end position="293"/>
    </location>
</feature>
<comment type="subcellular location">
    <subcellularLocation>
        <location evidence="5">Mitochondrion membrane</location>
        <topology evidence="5">Multi-pass membrane protein</topology>
    </subcellularLocation>
</comment>
<feature type="transmembrane region" description="Helical" evidence="5">
    <location>
        <begin position="101"/>
        <end position="120"/>
    </location>
</feature>
<dbReference type="InterPro" id="IPR003918">
    <property type="entry name" value="NADH_UbQ_OxRdtase"/>
</dbReference>
<evidence type="ECO:0000313" key="7">
    <source>
        <dbReference type="EMBL" id="QAV59291.1"/>
    </source>
</evidence>
<feature type="transmembrane region" description="Helical" evidence="5">
    <location>
        <begin position="174"/>
        <end position="198"/>
    </location>
</feature>
<dbReference type="PRINTS" id="PR01437">
    <property type="entry name" value="NUOXDRDTASE4"/>
</dbReference>
<comment type="function">
    <text evidence="5">Core subunit of the mitochondrial membrane respiratory chain NADH dehydrogenase (Complex I) which catalyzes electron transfer from NADH through the respiratory chain, using ubiquinone as an electron acceptor. Essential for the catalytic activity and assembly of complex I.</text>
</comment>
<feature type="transmembrane region" description="Helical" evidence="5">
    <location>
        <begin position="7"/>
        <end position="26"/>
    </location>
</feature>
<name>A0A481P8D3_9BILA</name>
<feature type="transmembrane region" description="Helical" evidence="5">
    <location>
        <begin position="344"/>
        <end position="363"/>
    </location>
</feature>
<keyword evidence="5" id="KW-0520">NAD</keyword>
<keyword evidence="5" id="KW-0813">Transport</keyword>
<dbReference type="GO" id="GO:0008137">
    <property type="term" value="F:NADH dehydrogenase (ubiquinone) activity"/>
    <property type="evidence" value="ECO:0007669"/>
    <property type="project" value="UniProtKB-UniRule"/>
</dbReference>
<keyword evidence="5" id="KW-0472">Membrane</keyword>